<evidence type="ECO:0000313" key="4">
    <source>
        <dbReference type="Proteomes" id="UP000325763"/>
    </source>
</evidence>
<gene>
    <name evidence="2" type="ORF">CP978_34600</name>
    <name evidence="1" type="ORF">SNOD_34365</name>
</gene>
<protein>
    <submittedName>
        <fullName evidence="1">Uncharacterized protein</fullName>
    </submittedName>
</protein>
<dbReference type="Proteomes" id="UP000325763">
    <property type="component" value="Chromosome"/>
</dbReference>
<reference evidence="1 3" key="2">
    <citation type="journal article" date="2016" name="Appl. Microbiol. Biotechnol.">
        <title>Exploiting the genome sequence of Streptomyces nodosus for enhanced antibiotic production.</title>
        <authorList>
            <person name="Sweeney P."/>
            <person name="Murphy C.D."/>
            <person name="Caffrey P."/>
        </authorList>
    </citation>
    <scope>NUCLEOTIDE SEQUENCE [LARGE SCALE GENOMIC DNA]</scope>
    <source>
        <strain evidence="1 3">ATCC 14899</strain>
    </source>
</reference>
<keyword evidence="3" id="KW-1185">Reference proteome</keyword>
<reference evidence="3" key="1">
    <citation type="submission" date="2014-09" db="EMBL/GenBank/DDBJ databases">
        <title>Sequence of the Streptomyces nodosus genome.</title>
        <authorList>
            <person name="Sweeney P."/>
            <person name="Stephens N."/>
            <person name="Murphy C."/>
            <person name="Caffrey P."/>
        </authorList>
    </citation>
    <scope>NUCLEOTIDE SEQUENCE [LARGE SCALE GENOMIC DNA]</scope>
    <source>
        <strain evidence="3">ATCC 14899</strain>
    </source>
</reference>
<dbReference type="EMBL" id="CP009313">
    <property type="protein sequence ID" value="AJE44494.1"/>
    <property type="molecule type" value="Genomic_DNA"/>
</dbReference>
<evidence type="ECO:0000313" key="1">
    <source>
        <dbReference type="EMBL" id="AJE44494.1"/>
    </source>
</evidence>
<dbReference type="KEGG" id="snq:CP978_34600"/>
<name>A0A0B5DMP8_9ACTN</name>
<dbReference type="EMBL" id="CP023747">
    <property type="protein sequence ID" value="QEV42981.1"/>
    <property type="molecule type" value="Genomic_DNA"/>
</dbReference>
<dbReference type="AlphaFoldDB" id="A0A0B5DMP8"/>
<proteinExistence type="predicted"/>
<dbReference type="Proteomes" id="UP000031526">
    <property type="component" value="Chromosome"/>
</dbReference>
<evidence type="ECO:0000313" key="3">
    <source>
        <dbReference type="Proteomes" id="UP000031526"/>
    </source>
</evidence>
<reference evidence="2 4" key="3">
    <citation type="submission" date="2017-09" db="EMBL/GenBank/DDBJ databases">
        <title>Streptomyces genome completion.</title>
        <authorList>
            <person name="Lee N."/>
            <person name="Cho B.-K."/>
        </authorList>
    </citation>
    <scope>NUCLEOTIDE SEQUENCE [LARGE SCALE GENOMIC DNA]</scope>
    <source>
        <strain evidence="2 4">ATCC 14899</strain>
    </source>
</reference>
<accession>A0A0B5DMP8</accession>
<dbReference type="HOGENOM" id="CLU_2774230_0_0_11"/>
<sequence length="69" mass="7767">MPVLRPLVDLWKLIRGRTGSRTPSFSARDFQCCWGGHGEGARVMICPLAAAWRPLEWEILFSEVFSTCG</sequence>
<organism evidence="1 3">
    <name type="scientific">Streptomyces nodosus</name>
    <dbReference type="NCBI Taxonomy" id="40318"/>
    <lineage>
        <taxon>Bacteria</taxon>
        <taxon>Bacillati</taxon>
        <taxon>Actinomycetota</taxon>
        <taxon>Actinomycetes</taxon>
        <taxon>Kitasatosporales</taxon>
        <taxon>Streptomycetaceae</taxon>
        <taxon>Streptomyces</taxon>
    </lineage>
</organism>
<evidence type="ECO:0000313" key="2">
    <source>
        <dbReference type="EMBL" id="QEV42981.1"/>
    </source>
</evidence>